<dbReference type="Gene3D" id="3.30.70.990">
    <property type="entry name" value="YajQ-like, domain 2"/>
    <property type="match status" value="1"/>
</dbReference>
<dbReference type="InterPro" id="IPR036183">
    <property type="entry name" value="YajQ-like_sf"/>
</dbReference>
<accession>A0A857MNE9</accession>
<gene>
    <name evidence="4" type="ORF">GII36_02950</name>
</gene>
<dbReference type="InterPro" id="IPR035571">
    <property type="entry name" value="UPF0234-like_C"/>
</dbReference>
<organism evidence="4 5">
    <name type="scientific">Candidatus Mycosynbacter amalyticus</name>
    <dbReference type="NCBI Taxonomy" id="2665156"/>
    <lineage>
        <taxon>Bacteria</taxon>
        <taxon>Candidatus Saccharimonadota</taxon>
        <taxon>Candidatus Saccharimonadota incertae sedis</taxon>
        <taxon>Candidatus Mycosynbacter</taxon>
    </lineage>
</organism>
<evidence type="ECO:0000256" key="3">
    <source>
        <dbReference type="HAMAP-Rule" id="MF_00632"/>
    </source>
</evidence>
<dbReference type="HAMAP" id="MF_00632">
    <property type="entry name" value="UPF0234"/>
    <property type="match status" value="1"/>
</dbReference>
<dbReference type="SUPFAM" id="SSF89963">
    <property type="entry name" value="YajQ-like"/>
    <property type="match status" value="2"/>
</dbReference>
<dbReference type="Pfam" id="PF04461">
    <property type="entry name" value="YajQ"/>
    <property type="match status" value="1"/>
</dbReference>
<dbReference type="AlphaFoldDB" id="A0A857MNE9"/>
<reference evidence="4" key="1">
    <citation type="journal article" date="2021" name="Nat. Microbiol.">
        <title>Cocultivation of an ultrasmall environmental parasitic bacterium with lytic ability against bacteria associated with wastewater foams.</title>
        <authorList>
            <person name="Batinovic S."/>
            <person name="Rose J.J.A."/>
            <person name="Ratcliffe J."/>
            <person name="Seviour R.J."/>
            <person name="Petrovski S."/>
        </authorList>
    </citation>
    <scope>NUCLEOTIDE SEQUENCE</scope>
    <source>
        <strain evidence="4">JR1</strain>
    </source>
</reference>
<dbReference type="KEGG" id="mama:GII36_02950"/>
<dbReference type="EMBL" id="CP045921">
    <property type="protein sequence ID" value="QHN42799.1"/>
    <property type="molecule type" value="Genomic_DNA"/>
</dbReference>
<comment type="similarity">
    <text evidence="2 3">Belongs to the YajQ family.</text>
</comment>
<evidence type="ECO:0000313" key="4">
    <source>
        <dbReference type="EMBL" id="QHN42799.1"/>
    </source>
</evidence>
<dbReference type="CDD" id="cd11740">
    <property type="entry name" value="YajQ_like"/>
    <property type="match status" value="1"/>
</dbReference>
<evidence type="ECO:0000256" key="2">
    <source>
        <dbReference type="ARBA" id="ARBA00093450"/>
    </source>
</evidence>
<dbReference type="NCBIfam" id="NF003819">
    <property type="entry name" value="PRK05412.1"/>
    <property type="match status" value="1"/>
</dbReference>
<evidence type="ECO:0000256" key="1">
    <source>
        <dbReference type="ARBA" id="ARBA00022741"/>
    </source>
</evidence>
<proteinExistence type="inferred from homology"/>
<dbReference type="GO" id="GO:0005829">
    <property type="term" value="C:cytosol"/>
    <property type="evidence" value="ECO:0007669"/>
    <property type="project" value="TreeGrafter"/>
</dbReference>
<keyword evidence="1 3" id="KW-0547">Nucleotide-binding</keyword>
<dbReference type="InterPro" id="IPR035570">
    <property type="entry name" value="UPF0234_N"/>
</dbReference>
<dbReference type="PANTHER" id="PTHR30476">
    <property type="entry name" value="UPF0234 PROTEIN YAJQ"/>
    <property type="match status" value="1"/>
</dbReference>
<dbReference type="PANTHER" id="PTHR30476:SF0">
    <property type="entry name" value="UPF0234 PROTEIN YAJQ"/>
    <property type="match status" value="1"/>
</dbReference>
<keyword evidence="5" id="KW-1185">Reference proteome</keyword>
<dbReference type="Gene3D" id="3.30.70.860">
    <property type="match status" value="1"/>
</dbReference>
<dbReference type="GO" id="GO:0000166">
    <property type="term" value="F:nucleotide binding"/>
    <property type="evidence" value="ECO:0007669"/>
    <property type="project" value="UniProtKB-UniRule"/>
</dbReference>
<comment type="function">
    <text evidence="3">Nucleotide-binding protein.</text>
</comment>
<dbReference type="Proteomes" id="UP001059824">
    <property type="component" value="Chromosome"/>
</dbReference>
<name>A0A857MNE9_9BACT</name>
<sequence>MPTFSFDIVSDYDKAEMNNVYMQAEKEIAGRYDFKGTPAGLEWLGDKTGFKLIGAGEWQVDAVLDIVRKKLASREISSKVLDLSKEVVESNLKATKEIPFKKGLSQDNAKLIAKAIRDEFKKAKPVIQGDELRVTSASKDELQAVMSHVRALDIDAPLQFVNFR</sequence>
<evidence type="ECO:0000313" key="5">
    <source>
        <dbReference type="Proteomes" id="UP001059824"/>
    </source>
</evidence>
<protein>
    <recommendedName>
        <fullName evidence="3">Nucleotide-binding protein GII36_02950</fullName>
    </recommendedName>
</protein>
<dbReference type="RefSeq" id="WP_260764348.1">
    <property type="nucleotide sequence ID" value="NZ_CP045921.1"/>
</dbReference>
<dbReference type="InterPro" id="IPR007551">
    <property type="entry name" value="YajQ/Smlt4090-like"/>
</dbReference>